<dbReference type="EMBL" id="SCHB01000001">
    <property type="protein sequence ID" value="TBW73276.1"/>
    <property type="molecule type" value="Genomic_DNA"/>
</dbReference>
<gene>
    <name evidence="7" type="primary">rplR</name>
    <name evidence="10" type="ORF">EQ812_00310</name>
    <name evidence="9" type="ORF">FO454_12830</name>
    <name evidence="8" type="ORF">HMPREF3225_01468</name>
</gene>
<dbReference type="GeneID" id="58091482"/>
<comment type="similarity">
    <text evidence="1 7">Belongs to the universal ribosomal protein uL18 family.</text>
</comment>
<evidence type="ECO:0000313" key="9">
    <source>
        <dbReference type="EMBL" id="QEX39746.1"/>
    </source>
</evidence>
<dbReference type="Proteomes" id="UP000325462">
    <property type="component" value="Chromosome"/>
</dbReference>
<evidence type="ECO:0000256" key="6">
    <source>
        <dbReference type="ARBA" id="ARBA00035197"/>
    </source>
</evidence>
<dbReference type="Proteomes" id="UP000293637">
    <property type="component" value="Unassembled WGS sequence"/>
</dbReference>
<dbReference type="Gene3D" id="3.30.420.100">
    <property type="match status" value="1"/>
</dbReference>
<protein>
    <recommendedName>
        <fullName evidence="6 7">Large ribosomal subunit protein uL18</fullName>
    </recommendedName>
</protein>
<keyword evidence="2 7" id="KW-0699">rRNA-binding</keyword>
<dbReference type="GO" id="GO:0003735">
    <property type="term" value="F:structural constituent of ribosome"/>
    <property type="evidence" value="ECO:0007669"/>
    <property type="project" value="InterPro"/>
</dbReference>
<comment type="function">
    <text evidence="7">This is one of the proteins that bind and probably mediate the attachment of the 5S RNA into the large ribosomal subunit, where it forms part of the central protuberance.</text>
</comment>
<dbReference type="HAMAP" id="MF_01337_B">
    <property type="entry name" value="Ribosomal_uL18_B"/>
    <property type="match status" value="1"/>
</dbReference>
<dbReference type="GO" id="GO:0006412">
    <property type="term" value="P:translation"/>
    <property type="evidence" value="ECO:0007669"/>
    <property type="project" value="UniProtKB-UniRule"/>
</dbReference>
<evidence type="ECO:0000256" key="5">
    <source>
        <dbReference type="ARBA" id="ARBA00023274"/>
    </source>
</evidence>
<evidence type="ECO:0000313" key="12">
    <source>
        <dbReference type="Proteomes" id="UP000293637"/>
    </source>
</evidence>
<dbReference type="OMA" id="NKQIYAQ"/>
<sequence>MISKIDKNKVRLKRHARVRTSLSGTAEKPRLNVYRSNKHIYAQIIDDVKGETIVQASSKDKDIASDSTSKVDLATKVGEAIAKKANDKGIKAIVFDRGGYLYHGRVKALADAARESGLEF</sequence>
<dbReference type="EMBL" id="CP041722">
    <property type="protein sequence ID" value="QEX39746.1"/>
    <property type="molecule type" value="Genomic_DNA"/>
</dbReference>
<dbReference type="InterPro" id="IPR057268">
    <property type="entry name" value="Ribosomal_L18"/>
</dbReference>
<keyword evidence="5 7" id="KW-0687">Ribonucleoprotein</keyword>
<dbReference type="AlphaFoldDB" id="A0A133Q4P3"/>
<keyword evidence="4 7" id="KW-0689">Ribosomal protein</keyword>
<keyword evidence="3 7" id="KW-0694">RNA-binding</keyword>
<evidence type="ECO:0000256" key="1">
    <source>
        <dbReference type="ARBA" id="ARBA00007116"/>
    </source>
</evidence>
<dbReference type="SUPFAM" id="SSF53137">
    <property type="entry name" value="Translational machinery components"/>
    <property type="match status" value="1"/>
</dbReference>
<evidence type="ECO:0000256" key="7">
    <source>
        <dbReference type="HAMAP-Rule" id="MF_01337"/>
    </source>
</evidence>
<dbReference type="RefSeq" id="WP_002460056.1">
    <property type="nucleotide sequence ID" value="NZ_AP021848.1"/>
</dbReference>
<dbReference type="InterPro" id="IPR005484">
    <property type="entry name" value="Ribosomal_uL18_bac/plant/anim"/>
</dbReference>
<dbReference type="PANTHER" id="PTHR12899">
    <property type="entry name" value="39S RIBOSOMAL PROTEIN L18, MITOCHONDRIAL"/>
    <property type="match status" value="1"/>
</dbReference>
<evidence type="ECO:0000313" key="10">
    <source>
        <dbReference type="EMBL" id="TBW73276.1"/>
    </source>
</evidence>
<evidence type="ECO:0000256" key="3">
    <source>
        <dbReference type="ARBA" id="ARBA00022884"/>
    </source>
</evidence>
<name>A0A133Q4P3_STALU</name>
<reference evidence="8 11" key="1">
    <citation type="submission" date="2016-01" db="EMBL/GenBank/DDBJ databases">
        <authorList>
            <person name="Mitreva M."/>
            <person name="Pepin K.H."/>
            <person name="Mihindukulasuriya K.A."/>
            <person name="Fulton R."/>
            <person name="Fronick C."/>
            <person name="O'Laughlin M."/>
            <person name="Miner T."/>
            <person name="Herter B."/>
            <person name="Rosa B.A."/>
            <person name="Cordes M."/>
            <person name="Tomlinson C."/>
            <person name="Wollam A."/>
            <person name="Palsikar V.B."/>
            <person name="Mardis E.R."/>
            <person name="Wilson R.K."/>
        </authorList>
    </citation>
    <scope>NUCLEOTIDE SEQUENCE [LARGE SCALE GENOMIC DNA]</scope>
    <source>
        <strain evidence="8 11">MJR7738</strain>
    </source>
</reference>
<dbReference type="GO" id="GO:0022625">
    <property type="term" value="C:cytosolic large ribosomal subunit"/>
    <property type="evidence" value="ECO:0007669"/>
    <property type="project" value="TreeGrafter"/>
</dbReference>
<organism evidence="10 12">
    <name type="scientific">Staphylococcus lugdunensis</name>
    <dbReference type="NCBI Taxonomy" id="28035"/>
    <lineage>
        <taxon>Bacteria</taxon>
        <taxon>Bacillati</taxon>
        <taxon>Bacillota</taxon>
        <taxon>Bacilli</taxon>
        <taxon>Bacillales</taxon>
        <taxon>Staphylococcaceae</taxon>
        <taxon>Staphylococcus</taxon>
    </lineage>
</organism>
<reference evidence="10 12" key="2">
    <citation type="journal article" date="2019" name="Sci. Transl. Med.">
        <title>Quorum sensing between bacterial species on the skin protects against epidermal injury in atopic dermatitis.</title>
        <authorList>
            <person name="Williams M.R."/>
        </authorList>
    </citation>
    <scope>NUCLEOTIDE SEQUENCE [LARGE SCALE GENOMIC DNA]</scope>
    <source>
        <strain evidence="10 12">E7</strain>
    </source>
</reference>
<dbReference type="PANTHER" id="PTHR12899:SF3">
    <property type="entry name" value="LARGE RIBOSOMAL SUBUNIT PROTEIN UL18M"/>
    <property type="match status" value="1"/>
</dbReference>
<dbReference type="NCBIfam" id="TIGR00060">
    <property type="entry name" value="L18_bact"/>
    <property type="match status" value="1"/>
</dbReference>
<proteinExistence type="inferred from homology"/>
<dbReference type="Pfam" id="PF00861">
    <property type="entry name" value="Ribosomal_L18p"/>
    <property type="match status" value="1"/>
</dbReference>
<dbReference type="FunFam" id="3.30.420.100:FF:000001">
    <property type="entry name" value="50S ribosomal protein L18"/>
    <property type="match status" value="1"/>
</dbReference>
<dbReference type="STRING" id="28035.B6N84_03715"/>
<dbReference type="eggNOG" id="COG0256">
    <property type="taxonomic scope" value="Bacteria"/>
</dbReference>
<evidence type="ECO:0000256" key="4">
    <source>
        <dbReference type="ARBA" id="ARBA00022980"/>
    </source>
</evidence>
<comment type="subunit">
    <text evidence="7">Part of the 50S ribosomal subunit; part of the 5S rRNA/L5/L18/L25 subcomplex. Contacts the 5S and 23S rRNAs.</text>
</comment>
<evidence type="ECO:0000313" key="11">
    <source>
        <dbReference type="Proteomes" id="UP000070063"/>
    </source>
</evidence>
<evidence type="ECO:0000313" key="8">
    <source>
        <dbReference type="EMBL" id="KXA37836.1"/>
    </source>
</evidence>
<dbReference type="CDD" id="cd00432">
    <property type="entry name" value="Ribosomal_L18_L5e"/>
    <property type="match status" value="1"/>
</dbReference>
<dbReference type="GO" id="GO:0008097">
    <property type="term" value="F:5S rRNA binding"/>
    <property type="evidence" value="ECO:0007669"/>
    <property type="project" value="TreeGrafter"/>
</dbReference>
<evidence type="ECO:0000256" key="2">
    <source>
        <dbReference type="ARBA" id="ARBA00022730"/>
    </source>
</evidence>
<reference evidence="9 13" key="3">
    <citation type="submission" date="2019-07" db="EMBL/GenBank/DDBJ databases">
        <title>Comparative genome analysis of staphylococcus lugdunensis shows clonal complex-dependent diversity of the putative virulence factor, ess/type vii locus.</title>
        <authorList>
            <person name="Lebeurre J."/>
            <person name="Dahyot S."/>
            <person name="Diene S."/>
            <person name="Paulay A."/>
            <person name="Aubourg M."/>
            <person name="Argemi X."/>
            <person name="Giard J.-C."/>
            <person name="Tournier I."/>
            <person name="Francois P."/>
            <person name="Pestel-Caron M."/>
        </authorList>
    </citation>
    <scope>NUCLEOTIDE SEQUENCE [LARGE SCALE GENOMIC DNA]</scope>
    <source>
        <strain evidence="9 13">SL13</strain>
    </source>
</reference>
<keyword evidence="13" id="KW-1185">Reference proteome</keyword>
<evidence type="ECO:0000313" key="13">
    <source>
        <dbReference type="Proteomes" id="UP000325462"/>
    </source>
</evidence>
<accession>A0A133Q4P3</accession>
<dbReference type="InterPro" id="IPR004389">
    <property type="entry name" value="Ribosomal_uL18_bac-type"/>
</dbReference>
<dbReference type="EMBL" id="LRQI01000064">
    <property type="protein sequence ID" value="KXA37836.1"/>
    <property type="molecule type" value="Genomic_DNA"/>
</dbReference>
<dbReference type="Proteomes" id="UP000070063">
    <property type="component" value="Unassembled WGS sequence"/>
</dbReference>